<reference evidence="1" key="1">
    <citation type="submission" date="2017-12" db="EMBL/GenBank/DDBJ databases">
        <title>Insights into the successfully spreading KPC-encoding IncII plasmids.</title>
        <authorList>
            <person name="Brandt C."/>
            <person name="Pletz M.W."/>
            <person name="Makarewicz O."/>
        </authorList>
    </citation>
    <scope>NUCLEOTIDE SEQUENCE</scope>
    <source>
        <strain evidence="1">UR15381</strain>
        <plasmid evidence="1">pUJ-1KPC</plasmid>
    </source>
</reference>
<protein>
    <submittedName>
        <fullName evidence="1">Uncharacterized protein</fullName>
    </submittedName>
</protein>
<sequence length="81" mass="9297">MRIKYRRHTGAFTAQQTSTGVPVSFHLVSSKLVGNDIDYGLREFRWSGKQAKKFNAITAYYLRAAETKFPCLLHWIYPDAA</sequence>
<dbReference type="AlphaFoldDB" id="A0A2P1BNP2"/>
<organism evidence="1">
    <name type="scientific">Klebsiella pneumoniae</name>
    <dbReference type="NCBI Taxonomy" id="573"/>
    <lineage>
        <taxon>Bacteria</taxon>
        <taxon>Pseudomonadati</taxon>
        <taxon>Pseudomonadota</taxon>
        <taxon>Gammaproteobacteria</taxon>
        <taxon>Enterobacterales</taxon>
        <taxon>Enterobacteriaceae</taxon>
        <taxon>Klebsiella/Raoultella group</taxon>
        <taxon>Klebsiella</taxon>
        <taxon>Klebsiella pneumoniae complex</taxon>
    </lineage>
</organism>
<evidence type="ECO:0000313" key="1">
    <source>
        <dbReference type="EMBL" id="AVI43370.1"/>
    </source>
</evidence>
<dbReference type="EMBL" id="MG700548">
    <property type="protein sequence ID" value="AVI43370.1"/>
    <property type="molecule type" value="Genomic_DNA"/>
</dbReference>
<keyword evidence="1" id="KW-0614">Plasmid</keyword>
<geneLocation type="plasmid" evidence="1">
    <name>pUJ-1KPC</name>
</geneLocation>
<accession>A0A2P1BNP2</accession>
<proteinExistence type="predicted"/>
<name>A0A2P1BNP2_KLEPN</name>